<dbReference type="NCBIfam" id="TIGR02325">
    <property type="entry name" value="C_P_lyase_phnF"/>
    <property type="match status" value="1"/>
</dbReference>
<evidence type="ECO:0000313" key="6">
    <source>
        <dbReference type="Proteomes" id="UP001156691"/>
    </source>
</evidence>
<dbReference type="InterPro" id="IPR050679">
    <property type="entry name" value="Bact_HTH_transcr_reg"/>
</dbReference>
<comment type="caution">
    <text evidence="5">The sequence shown here is derived from an EMBL/GenBank/DDBJ whole genome shotgun (WGS) entry which is preliminary data.</text>
</comment>
<keyword evidence="1" id="KW-0805">Transcription regulation</keyword>
<dbReference type="InterPro" id="IPR000524">
    <property type="entry name" value="Tscrpt_reg_HTH_GntR"/>
</dbReference>
<keyword evidence="3" id="KW-0804">Transcription</keyword>
<proteinExistence type="predicted"/>
<dbReference type="InterPro" id="IPR011663">
    <property type="entry name" value="UTRA"/>
</dbReference>
<dbReference type="CDD" id="cd07377">
    <property type="entry name" value="WHTH_GntR"/>
    <property type="match status" value="1"/>
</dbReference>
<gene>
    <name evidence="5" type="ORF">GCM10010862_52520</name>
</gene>
<dbReference type="Proteomes" id="UP001156691">
    <property type="component" value="Unassembled WGS sequence"/>
</dbReference>
<dbReference type="SUPFAM" id="SSF46785">
    <property type="entry name" value="Winged helix' DNA-binding domain"/>
    <property type="match status" value="1"/>
</dbReference>
<dbReference type="SMART" id="SM00866">
    <property type="entry name" value="UTRA"/>
    <property type="match status" value="1"/>
</dbReference>
<dbReference type="InterPro" id="IPR012702">
    <property type="entry name" value="CP_lyase_PhnF"/>
</dbReference>
<reference evidence="6" key="1">
    <citation type="journal article" date="2019" name="Int. J. Syst. Evol. Microbiol.">
        <title>The Global Catalogue of Microorganisms (GCM) 10K type strain sequencing project: providing services to taxonomists for standard genome sequencing and annotation.</title>
        <authorList>
            <consortium name="The Broad Institute Genomics Platform"/>
            <consortium name="The Broad Institute Genome Sequencing Center for Infectious Disease"/>
            <person name="Wu L."/>
            <person name="Ma J."/>
        </authorList>
    </citation>
    <scope>NUCLEOTIDE SEQUENCE [LARGE SCALE GENOMIC DNA]</scope>
    <source>
        <strain evidence="6">NBRC 112416</strain>
    </source>
</reference>
<dbReference type="PANTHER" id="PTHR44846:SF1">
    <property type="entry name" value="MANNOSYL-D-GLYCERATE TRANSPORT_METABOLISM SYSTEM REPRESSOR MNGR-RELATED"/>
    <property type="match status" value="1"/>
</dbReference>
<dbReference type="InterPro" id="IPR036388">
    <property type="entry name" value="WH-like_DNA-bd_sf"/>
</dbReference>
<sequence length="231" mass="26239">MDATHENLAGQIADRIRQDWLGSGTRLPTQQSLALEYGVNRHAIRQALDLLERRGVIESRQGSGSYVRGSVIDYYVNTRTRYNDNVRRLDEASSIELLKLQQMRCDSDLARALALPPDSPTFQIHIRRWTRGEALCLAQHFFSAARYPDLPEHFAGITRISDLLERLGRSDYRRSNTQVTARQATREEAKLLNLAANAPVIVLEGRNVDRAGIPIEISRSTWPANRLRVHV</sequence>
<dbReference type="PRINTS" id="PR00035">
    <property type="entry name" value="HTHGNTR"/>
</dbReference>
<feature type="domain" description="HTH gntR-type" evidence="4">
    <location>
        <begin position="2"/>
        <end position="70"/>
    </location>
</feature>
<dbReference type="Pfam" id="PF07702">
    <property type="entry name" value="UTRA"/>
    <property type="match status" value="1"/>
</dbReference>
<protein>
    <submittedName>
        <fullName evidence="5">Phosphonate metabolism transcriptional regulator PhnF</fullName>
    </submittedName>
</protein>
<dbReference type="RefSeq" id="WP_284343386.1">
    <property type="nucleotide sequence ID" value="NZ_BSNS01000028.1"/>
</dbReference>
<evidence type="ECO:0000256" key="3">
    <source>
        <dbReference type="ARBA" id="ARBA00023163"/>
    </source>
</evidence>
<evidence type="ECO:0000256" key="1">
    <source>
        <dbReference type="ARBA" id="ARBA00023015"/>
    </source>
</evidence>
<dbReference type="SMART" id="SM00345">
    <property type="entry name" value="HTH_GNTR"/>
    <property type="match status" value="1"/>
</dbReference>
<organism evidence="5 6">
    <name type="scientific">Devosia nitrariae</name>
    <dbReference type="NCBI Taxonomy" id="2071872"/>
    <lineage>
        <taxon>Bacteria</taxon>
        <taxon>Pseudomonadati</taxon>
        <taxon>Pseudomonadota</taxon>
        <taxon>Alphaproteobacteria</taxon>
        <taxon>Hyphomicrobiales</taxon>
        <taxon>Devosiaceae</taxon>
        <taxon>Devosia</taxon>
    </lineage>
</organism>
<dbReference type="Pfam" id="PF00392">
    <property type="entry name" value="GntR"/>
    <property type="match status" value="1"/>
</dbReference>
<evidence type="ECO:0000313" key="5">
    <source>
        <dbReference type="EMBL" id="GLQ57993.1"/>
    </source>
</evidence>
<dbReference type="InterPro" id="IPR036390">
    <property type="entry name" value="WH_DNA-bd_sf"/>
</dbReference>
<name>A0ABQ5WDN1_9HYPH</name>
<dbReference type="PANTHER" id="PTHR44846">
    <property type="entry name" value="MANNOSYL-D-GLYCERATE TRANSPORT/METABOLISM SYSTEM REPRESSOR MNGR-RELATED"/>
    <property type="match status" value="1"/>
</dbReference>
<dbReference type="Gene3D" id="3.40.1410.10">
    <property type="entry name" value="Chorismate lyase-like"/>
    <property type="match status" value="1"/>
</dbReference>
<keyword evidence="2" id="KW-0238">DNA-binding</keyword>
<evidence type="ECO:0000256" key="2">
    <source>
        <dbReference type="ARBA" id="ARBA00023125"/>
    </source>
</evidence>
<dbReference type="Gene3D" id="1.10.10.10">
    <property type="entry name" value="Winged helix-like DNA-binding domain superfamily/Winged helix DNA-binding domain"/>
    <property type="match status" value="1"/>
</dbReference>
<accession>A0ABQ5WDN1</accession>
<keyword evidence="6" id="KW-1185">Reference proteome</keyword>
<dbReference type="InterPro" id="IPR028978">
    <property type="entry name" value="Chorismate_lyase_/UTRA_dom_sf"/>
</dbReference>
<evidence type="ECO:0000259" key="4">
    <source>
        <dbReference type="PROSITE" id="PS50949"/>
    </source>
</evidence>
<dbReference type="SUPFAM" id="SSF64288">
    <property type="entry name" value="Chorismate lyase-like"/>
    <property type="match status" value="1"/>
</dbReference>
<dbReference type="PROSITE" id="PS50949">
    <property type="entry name" value="HTH_GNTR"/>
    <property type="match status" value="1"/>
</dbReference>
<dbReference type="EMBL" id="BSNS01000028">
    <property type="protein sequence ID" value="GLQ57993.1"/>
    <property type="molecule type" value="Genomic_DNA"/>
</dbReference>